<proteinExistence type="predicted"/>
<evidence type="ECO:0008006" key="3">
    <source>
        <dbReference type="Google" id="ProtNLM"/>
    </source>
</evidence>
<name>A0A0D2NAE9_HYPSF</name>
<gene>
    <name evidence="1" type="ORF">HYPSUDRAFT_543316</name>
</gene>
<sequence length="293" mass="33341">MWQYHPNWDKRSGLVVALKDYKSHAFFQSSAFGYLHFIKYRLQNLISIMTHLDLGPRDKFRDFLRTEDRGITTLSMNGVKFSPTEIDAMASSGQLLLGLLGITSLKIENMTSFPWVILISCVMLKKLEIRNVDFPNDAWKSSHRRRRPRLQSLTCTRLQETTVLSLLSIVDVSGLHSLEYELAPEELDEAKGLQYILDLCGNTLKSLTLRSRSSSFAQPMIINLLFVQLCRSSHGQEMRTRPSATSPNRLLSNGWSLSPPSIQNSKLPTTPRHGFMFSARCCRPFPGCHACWS</sequence>
<protein>
    <recommendedName>
        <fullName evidence="3">F-box domain-containing protein</fullName>
    </recommendedName>
</protein>
<evidence type="ECO:0000313" key="1">
    <source>
        <dbReference type="EMBL" id="KJA13581.1"/>
    </source>
</evidence>
<evidence type="ECO:0000313" key="2">
    <source>
        <dbReference type="Proteomes" id="UP000054270"/>
    </source>
</evidence>
<dbReference type="AlphaFoldDB" id="A0A0D2NAE9"/>
<dbReference type="EMBL" id="KN817729">
    <property type="protein sequence ID" value="KJA13581.1"/>
    <property type="molecule type" value="Genomic_DNA"/>
</dbReference>
<organism evidence="1 2">
    <name type="scientific">Hypholoma sublateritium (strain FD-334 SS-4)</name>
    <dbReference type="NCBI Taxonomy" id="945553"/>
    <lineage>
        <taxon>Eukaryota</taxon>
        <taxon>Fungi</taxon>
        <taxon>Dikarya</taxon>
        <taxon>Basidiomycota</taxon>
        <taxon>Agaricomycotina</taxon>
        <taxon>Agaricomycetes</taxon>
        <taxon>Agaricomycetidae</taxon>
        <taxon>Agaricales</taxon>
        <taxon>Agaricineae</taxon>
        <taxon>Strophariaceae</taxon>
        <taxon>Hypholoma</taxon>
    </lineage>
</organism>
<accession>A0A0D2NAE9</accession>
<keyword evidence="2" id="KW-1185">Reference proteome</keyword>
<reference evidence="2" key="1">
    <citation type="submission" date="2014-04" db="EMBL/GenBank/DDBJ databases">
        <title>Evolutionary Origins and Diversification of the Mycorrhizal Mutualists.</title>
        <authorList>
            <consortium name="DOE Joint Genome Institute"/>
            <consortium name="Mycorrhizal Genomics Consortium"/>
            <person name="Kohler A."/>
            <person name="Kuo A."/>
            <person name="Nagy L.G."/>
            <person name="Floudas D."/>
            <person name="Copeland A."/>
            <person name="Barry K.W."/>
            <person name="Cichocki N."/>
            <person name="Veneault-Fourrey C."/>
            <person name="LaButti K."/>
            <person name="Lindquist E.A."/>
            <person name="Lipzen A."/>
            <person name="Lundell T."/>
            <person name="Morin E."/>
            <person name="Murat C."/>
            <person name="Riley R."/>
            <person name="Ohm R."/>
            <person name="Sun H."/>
            <person name="Tunlid A."/>
            <person name="Henrissat B."/>
            <person name="Grigoriev I.V."/>
            <person name="Hibbett D.S."/>
            <person name="Martin F."/>
        </authorList>
    </citation>
    <scope>NUCLEOTIDE SEQUENCE [LARGE SCALE GENOMIC DNA]</scope>
    <source>
        <strain evidence="2">FD-334 SS-4</strain>
    </source>
</reference>
<dbReference type="Proteomes" id="UP000054270">
    <property type="component" value="Unassembled WGS sequence"/>
</dbReference>